<dbReference type="SUPFAM" id="SSF52540">
    <property type="entry name" value="P-loop containing nucleoside triphosphate hydrolases"/>
    <property type="match status" value="1"/>
</dbReference>
<dbReference type="PANTHER" id="PTHR23359">
    <property type="entry name" value="NUCLEOTIDE KINASE"/>
    <property type="match status" value="1"/>
</dbReference>
<dbReference type="NCBIfam" id="NF011100">
    <property type="entry name" value="PRK14527.1"/>
    <property type="match status" value="1"/>
</dbReference>
<dbReference type="PATRIC" id="fig|471514.4.peg.920"/>
<dbReference type="Pfam" id="PF05191">
    <property type="entry name" value="ADK_lid"/>
    <property type="match status" value="1"/>
</dbReference>
<feature type="binding site" evidence="6">
    <location>
        <begin position="10"/>
        <end position="15"/>
    </location>
    <ligand>
        <name>ATP</name>
        <dbReference type="ChEBI" id="CHEBI:30616"/>
    </ligand>
</feature>
<keyword evidence="4 6" id="KW-0418">Kinase</keyword>
<dbReference type="Proteomes" id="UP000050482">
    <property type="component" value="Unassembled WGS sequence"/>
</dbReference>
<dbReference type="PROSITE" id="PS00113">
    <property type="entry name" value="ADENYLATE_KINASE"/>
    <property type="match status" value="1"/>
</dbReference>
<evidence type="ECO:0000256" key="7">
    <source>
        <dbReference type="RuleBase" id="RU003330"/>
    </source>
</evidence>
<feature type="domain" description="Adenylate kinase active site lid" evidence="9">
    <location>
        <begin position="127"/>
        <end position="162"/>
    </location>
</feature>
<dbReference type="GO" id="GO:0008270">
    <property type="term" value="F:zinc ion binding"/>
    <property type="evidence" value="ECO:0007669"/>
    <property type="project" value="UniProtKB-UniRule"/>
</dbReference>
<dbReference type="EC" id="2.7.4.3" evidence="6 8"/>
<evidence type="ECO:0000256" key="5">
    <source>
        <dbReference type="ARBA" id="ARBA00022840"/>
    </source>
</evidence>
<dbReference type="InterPro" id="IPR000850">
    <property type="entry name" value="Adenylat/UMP-CMP_kin"/>
</dbReference>
<feature type="binding site" evidence="6">
    <location>
        <position position="130"/>
    </location>
    <ligand>
        <name>Zn(2+)</name>
        <dbReference type="ChEBI" id="CHEBI:29105"/>
        <note>structural</note>
    </ligand>
</feature>
<comment type="function">
    <text evidence="6">Catalyzes the reversible transfer of the terminal phosphate group between ATP and AMP. Plays an important role in cellular energy homeostasis and in adenine nucleotide metabolism.</text>
</comment>
<evidence type="ECO:0000256" key="3">
    <source>
        <dbReference type="ARBA" id="ARBA00022741"/>
    </source>
</evidence>
<keyword evidence="11" id="KW-1185">Reference proteome</keyword>
<feature type="binding site" evidence="6">
    <location>
        <position position="153"/>
    </location>
    <ligand>
        <name>Zn(2+)</name>
        <dbReference type="ChEBI" id="CHEBI:29105"/>
        <note>structural</note>
    </ligand>
</feature>
<dbReference type="NCBIfam" id="TIGR01351">
    <property type="entry name" value="adk"/>
    <property type="match status" value="1"/>
</dbReference>
<dbReference type="CDD" id="cd01428">
    <property type="entry name" value="ADK"/>
    <property type="match status" value="1"/>
</dbReference>
<evidence type="ECO:0000256" key="1">
    <source>
        <dbReference type="ARBA" id="ARBA00022679"/>
    </source>
</evidence>
<comment type="domain">
    <text evidence="6">Consists of three domains, a large central CORE domain and two small peripheral domains, NMPbind and LID, which undergo movements during catalysis. The LID domain closes over the site of phosphoryl transfer upon ATP binding. Assembling and dissambling the active center during each catalytic cycle provides an effective means to prevent ATP hydrolysis. Some bacteria have evolved a zinc-coordinating structure that stabilizes the LID domain.</text>
</comment>
<evidence type="ECO:0000256" key="6">
    <source>
        <dbReference type="HAMAP-Rule" id="MF_00235"/>
    </source>
</evidence>
<keyword evidence="1 6" id="KW-0808">Transferase</keyword>
<feature type="binding site" evidence="6">
    <location>
        <begin position="57"/>
        <end position="59"/>
    </location>
    <ligand>
        <name>AMP</name>
        <dbReference type="ChEBI" id="CHEBI:456215"/>
    </ligand>
</feature>
<feature type="region of interest" description="LID" evidence="6">
    <location>
        <begin position="126"/>
        <end position="163"/>
    </location>
</feature>
<keyword evidence="5 6" id="KW-0067">ATP-binding</keyword>
<feature type="binding site" evidence="6">
    <location>
        <position position="92"/>
    </location>
    <ligand>
        <name>AMP</name>
        <dbReference type="ChEBI" id="CHEBI:456215"/>
    </ligand>
</feature>
<evidence type="ECO:0000313" key="11">
    <source>
        <dbReference type="Proteomes" id="UP000050482"/>
    </source>
</evidence>
<dbReference type="InterPro" id="IPR007862">
    <property type="entry name" value="Adenylate_kinase_lid-dom"/>
</dbReference>
<dbReference type="NCBIfam" id="NF001380">
    <property type="entry name" value="PRK00279.1-2"/>
    <property type="match status" value="1"/>
</dbReference>
<dbReference type="GO" id="GO:0004017">
    <property type="term" value="F:AMP kinase activity"/>
    <property type="evidence" value="ECO:0007669"/>
    <property type="project" value="UniProtKB-UniRule"/>
</dbReference>
<dbReference type="NCBIfam" id="NF001381">
    <property type="entry name" value="PRK00279.1-3"/>
    <property type="match status" value="1"/>
</dbReference>
<evidence type="ECO:0000256" key="2">
    <source>
        <dbReference type="ARBA" id="ARBA00022727"/>
    </source>
</evidence>
<dbReference type="UniPathway" id="UPA00588">
    <property type="reaction ID" value="UER00649"/>
</dbReference>
<dbReference type="EMBL" id="LJCO01000040">
    <property type="protein sequence ID" value="KPV44134.1"/>
    <property type="molecule type" value="Genomic_DNA"/>
</dbReference>
<feature type="binding site" evidence="6">
    <location>
        <position position="171"/>
    </location>
    <ligand>
        <name>AMP</name>
        <dbReference type="ChEBI" id="CHEBI:456215"/>
    </ligand>
</feature>
<dbReference type="GO" id="GO:0005524">
    <property type="term" value="F:ATP binding"/>
    <property type="evidence" value="ECO:0007669"/>
    <property type="project" value="UniProtKB-UniRule"/>
</dbReference>
<sequence>MQVVMLGLPGAGKGTQAVRISEEFGVPHISTGDMFRAAISAGTPLGREVKSYLDSGRLVPDELTIRVVAERLHQSDAAAGFVLDGFPRTIPQATALRQLLADLNRPLQYALYVHVPEDILLARLTGRRICRECGATYHVVFNPSAVEGRCDNCGGELYQRSDDTESAVKTRLEQYAQTAPLIEFYQEGGILHQIDGQQAIDEVYGDIRAILRAASA</sequence>
<keyword evidence="6" id="KW-0862">Zinc</keyword>
<dbReference type="GO" id="GO:0005737">
    <property type="term" value="C:cytoplasm"/>
    <property type="evidence" value="ECO:0007669"/>
    <property type="project" value="UniProtKB-SubCell"/>
</dbReference>
<comment type="caution">
    <text evidence="10">The sequence shown here is derived from an EMBL/GenBank/DDBJ whole genome shotgun (WGS) entry which is preliminary data.</text>
</comment>
<dbReference type="OrthoDB" id="9805030at2"/>
<name>A0A0P9CE96_9BACL</name>
<feature type="binding site" evidence="6">
    <location>
        <position position="198"/>
    </location>
    <ligand>
        <name>ATP</name>
        <dbReference type="ChEBI" id="CHEBI:30616"/>
    </ligand>
</feature>
<dbReference type="STRING" id="471514.AN477_08685"/>
<comment type="similarity">
    <text evidence="6 7">Belongs to the adenylate kinase family.</text>
</comment>
<dbReference type="AlphaFoldDB" id="A0A0P9CE96"/>
<dbReference type="Gene3D" id="3.40.50.300">
    <property type="entry name" value="P-loop containing nucleotide triphosphate hydrolases"/>
    <property type="match status" value="1"/>
</dbReference>
<comment type="pathway">
    <text evidence="6">Purine metabolism; AMP biosynthesis via salvage pathway; AMP from ADP: step 1/1.</text>
</comment>
<dbReference type="InterPro" id="IPR006259">
    <property type="entry name" value="Adenyl_kin_sub"/>
</dbReference>
<dbReference type="InterPro" id="IPR027417">
    <property type="entry name" value="P-loop_NTPase"/>
</dbReference>
<evidence type="ECO:0000313" key="10">
    <source>
        <dbReference type="EMBL" id="KPV44134.1"/>
    </source>
</evidence>
<evidence type="ECO:0000256" key="4">
    <source>
        <dbReference type="ARBA" id="ARBA00022777"/>
    </source>
</evidence>
<organism evidence="10 11">
    <name type="scientific">Alicyclobacillus ferrooxydans</name>
    <dbReference type="NCBI Taxonomy" id="471514"/>
    <lineage>
        <taxon>Bacteria</taxon>
        <taxon>Bacillati</taxon>
        <taxon>Bacillota</taxon>
        <taxon>Bacilli</taxon>
        <taxon>Bacillales</taxon>
        <taxon>Alicyclobacillaceae</taxon>
        <taxon>Alicyclobacillus</taxon>
    </lineage>
</organism>
<feature type="binding site" evidence="6">
    <location>
        <position position="160"/>
    </location>
    <ligand>
        <name>AMP</name>
        <dbReference type="ChEBI" id="CHEBI:456215"/>
    </ligand>
</feature>
<feature type="binding site" evidence="6">
    <location>
        <begin position="85"/>
        <end position="88"/>
    </location>
    <ligand>
        <name>AMP</name>
        <dbReference type="ChEBI" id="CHEBI:456215"/>
    </ligand>
</feature>
<feature type="binding site" evidence="6">
    <location>
        <position position="150"/>
    </location>
    <ligand>
        <name>Zn(2+)</name>
        <dbReference type="ChEBI" id="CHEBI:29105"/>
        <note>structural</note>
    </ligand>
</feature>
<dbReference type="FunFam" id="3.40.50.300:FF:000106">
    <property type="entry name" value="Adenylate kinase mitochondrial"/>
    <property type="match status" value="1"/>
</dbReference>
<evidence type="ECO:0000259" key="9">
    <source>
        <dbReference type="Pfam" id="PF05191"/>
    </source>
</evidence>
<gene>
    <name evidence="6" type="primary">adk</name>
    <name evidence="10" type="ORF">AN477_08685</name>
</gene>
<dbReference type="InterPro" id="IPR033690">
    <property type="entry name" value="Adenylat_kinase_CS"/>
</dbReference>
<dbReference type="RefSeq" id="WP_054968779.1">
    <property type="nucleotide sequence ID" value="NZ_LJCO01000040.1"/>
</dbReference>
<dbReference type="HAMAP" id="MF_00235">
    <property type="entry name" value="Adenylate_kinase_Adk"/>
    <property type="match status" value="1"/>
</dbReference>
<protein>
    <recommendedName>
        <fullName evidence="6 8">Adenylate kinase</fullName>
        <shortName evidence="6">AK</shortName>
        <ecNumber evidence="6 8">2.7.4.3</ecNumber>
    </recommendedName>
    <alternativeName>
        <fullName evidence="6">ATP-AMP transphosphorylase</fullName>
    </alternativeName>
    <alternativeName>
        <fullName evidence="6">ATP:AMP phosphotransferase</fullName>
    </alternativeName>
    <alternativeName>
        <fullName evidence="6">Adenylate monophosphate kinase</fullName>
    </alternativeName>
</protein>
<feature type="binding site" evidence="6">
    <location>
        <position position="31"/>
    </location>
    <ligand>
        <name>AMP</name>
        <dbReference type="ChEBI" id="CHEBI:456215"/>
    </ligand>
</feature>
<comment type="subunit">
    <text evidence="6 8">Monomer.</text>
</comment>
<accession>A0A0P9CE96</accession>
<reference evidence="10 11" key="1">
    <citation type="submission" date="2015-09" db="EMBL/GenBank/DDBJ databases">
        <title>Draft genome sequence of Alicyclobacillus ferrooxydans DSM 22381.</title>
        <authorList>
            <person name="Hemp J."/>
        </authorList>
    </citation>
    <scope>NUCLEOTIDE SEQUENCE [LARGE SCALE GENOMIC DNA]</scope>
    <source>
        <strain evidence="10 11">TC-34</strain>
    </source>
</reference>
<feature type="binding site" evidence="6">
    <location>
        <position position="127"/>
    </location>
    <ligand>
        <name>ATP</name>
        <dbReference type="ChEBI" id="CHEBI:30616"/>
    </ligand>
</feature>
<feature type="region of interest" description="NMP" evidence="6">
    <location>
        <begin position="30"/>
        <end position="59"/>
    </location>
</feature>
<keyword evidence="6" id="KW-0963">Cytoplasm</keyword>
<feature type="binding site" evidence="6">
    <location>
        <position position="36"/>
    </location>
    <ligand>
        <name>AMP</name>
        <dbReference type="ChEBI" id="CHEBI:456215"/>
    </ligand>
</feature>
<comment type="catalytic activity">
    <reaction evidence="6 8">
        <text>AMP + ATP = 2 ADP</text>
        <dbReference type="Rhea" id="RHEA:12973"/>
        <dbReference type="ChEBI" id="CHEBI:30616"/>
        <dbReference type="ChEBI" id="CHEBI:456215"/>
        <dbReference type="ChEBI" id="CHEBI:456216"/>
        <dbReference type="EC" id="2.7.4.3"/>
    </reaction>
</comment>
<dbReference type="GO" id="GO:0044209">
    <property type="term" value="P:AMP salvage"/>
    <property type="evidence" value="ECO:0007669"/>
    <property type="project" value="UniProtKB-UniRule"/>
</dbReference>
<dbReference type="Pfam" id="PF00406">
    <property type="entry name" value="ADK"/>
    <property type="match status" value="1"/>
</dbReference>
<feature type="binding site" evidence="6">
    <location>
        <position position="133"/>
    </location>
    <ligand>
        <name>Zn(2+)</name>
        <dbReference type="ChEBI" id="CHEBI:29105"/>
        <note>structural</note>
    </ligand>
</feature>
<dbReference type="PRINTS" id="PR00094">
    <property type="entry name" value="ADENYLTKNASE"/>
</dbReference>
<keyword evidence="3 6" id="KW-0547">Nucleotide-binding</keyword>
<comment type="subcellular location">
    <subcellularLocation>
        <location evidence="6 8">Cytoplasm</location>
    </subcellularLocation>
</comment>
<evidence type="ECO:0000256" key="8">
    <source>
        <dbReference type="RuleBase" id="RU003331"/>
    </source>
</evidence>
<keyword evidence="6" id="KW-0479">Metal-binding</keyword>
<feature type="binding site" evidence="6">
    <location>
        <begin position="136"/>
        <end position="137"/>
    </location>
    <ligand>
        <name>ATP</name>
        <dbReference type="ChEBI" id="CHEBI:30616"/>
    </ligand>
</feature>
<proteinExistence type="inferred from homology"/>
<keyword evidence="2 6" id="KW-0545">Nucleotide biosynthesis</keyword>